<organism evidence="3 4">
    <name type="scientific">Chrysophaeum taylorii</name>
    <dbReference type="NCBI Taxonomy" id="2483200"/>
    <lineage>
        <taxon>Eukaryota</taxon>
        <taxon>Sar</taxon>
        <taxon>Stramenopiles</taxon>
        <taxon>Ochrophyta</taxon>
        <taxon>Pelagophyceae</taxon>
        <taxon>Pelagomonadales</taxon>
        <taxon>Pelagomonadaceae</taxon>
        <taxon>Chrysophaeum</taxon>
    </lineage>
</organism>
<evidence type="ECO:0008006" key="5">
    <source>
        <dbReference type="Google" id="ProtNLM"/>
    </source>
</evidence>
<dbReference type="GO" id="GO:0007018">
    <property type="term" value="P:microtubule-based movement"/>
    <property type="evidence" value="ECO:0007669"/>
    <property type="project" value="TreeGrafter"/>
</dbReference>
<reference evidence="3" key="1">
    <citation type="submission" date="2023-01" db="EMBL/GenBank/DDBJ databases">
        <title>Metagenome sequencing of chrysophaentin producing Chrysophaeum taylorii.</title>
        <authorList>
            <person name="Davison J."/>
            <person name="Bewley C."/>
        </authorList>
    </citation>
    <scope>NUCLEOTIDE SEQUENCE</scope>
    <source>
        <strain evidence="3">NIES-1699</strain>
    </source>
</reference>
<proteinExistence type="predicted"/>
<evidence type="ECO:0000256" key="1">
    <source>
        <dbReference type="SAM" id="MobiDB-lite"/>
    </source>
</evidence>
<dbReference type="Gene3D" id="1.25.10.10">
    <property type="entry name" value="Leucine-rich Repeat Variant"/>
    <property type="match status" value="1"/>
</dbReference>
<dbReference type="GO" id="GO:0035869">
    <property type="term" value="C:ciliary transition zone"/>
    <property type="evidence" value="ECO:0007669"/>
    <property type="project" value="TreeGrafter"/>
</dbReference>
<dbReference type="AlphaFoldDB" id="A0AAD7UCT0"/>
<gene>
    <name evidence="3" type="ORF">CTAYLR_009369</name>
</gene>
<sequence>MGDRSRRRIYPGLIEDDKDECAIVVHYEISQGGSSERTQHSKRLRLSTHILQTDPARLADDVMRKCRYIAESKRQFVEMLIANLQEYYARSPEALDNAEAAQEASRQRRRRRTNEDEPPNLEAIEEYVDMLYEGEEESRREKIRGTEKILGLCLYVGNLEHLIQHNTLMGAISRVLAEDYRKSADLTYNIVRVFLAFSNFMEMHAILSTYRVGSVCVDIIEYEVRRSQHREEVEEGLANQIAEAKVGLSDSREGIFEHENRLSELEKTQHREAARSRIMQRKQDKLLYVCLQVLLNLAEDTAVEHKMVRKNLTEHMSRIFAHSTSVPLLTLTASFLKKLSLFEENKDRMAKAGLVSRMARFISCSSSGLVIALLRLLFNLSFDPALRDLMVKNSLIPKLVTALKDNHKYREVSLRVLYHLSVDDRCKSLFTYTEAIPVVMQLIIKFPASKKITKELAALAVNLSLNRHNAELMCQNKGLQALVARVERTQDPLLMKVVRNLSLWTFNVQSELKNPQTEYAQRGLWARHVTPILAIATNTESHDMLVEVLGTLGNFTRHDLMRGVTWAKYLEELNLTGFLSKLLVPGMAQHDIVLEAVVFTGVLATERQAASLIASSSLARALEEVWRLAAEDAEIVLQLLFTFQRLLKYRETHDEILYNSRILLDILDCLDNSNPEIRRYADTCLDLVIEHDRDDASVLGELGAQVRQRRFYSHNRDWIDIIQQEDGNSHRGGHSSLEESDSMSPTDLGGFDHHLRSSRGAKEEYRHCRIVVLGSATFWFCEWYRKTHQSSSFLRVQGRLGVALFLPLLLGPATASWYAWFVIPTKLATTKATVSHRAVLRRVENLATIFFAVMVACIFFNLLLGTVGYLWLFRQPLHLQFWSWFVAANSTAPLLTISFLSLALDTCEALHDVRSVIDQAREQTLTRDEYARVRDDILSRSAKTQPTLAPLAFTASLSSIAALYQLFLIERHPDEYGIDNREYGSKFGRVIMMLAYDLYFCTLMSKEAVLFFAFLGLVMDVNDTADSLTAVLVDDGRGTRRWTATNNNDCTPSPLVQLHRARHRRSLSCVSLLELGSLSNDLASYDMVCRLQLERIQSWRDIEREQERQALVILNTSTALRPHNLSSFQMYFRKPLLQPITFDLAGVRVTRPLFFATLFTFATSLLYFLSYTCTTP</sequence>
<feature type="transmembrane region" description="Helical" evidence="2">
    <location>
        <begin position="1153"/>
        <end position="1173"/>
    </location>
</feature>
<dbReference type="Pfam" id="PF05804">
    <property type="entry name" value="KAP"/>
    <property type="match status" value="1"/>
</dbReference>
<protein>
    <recommendedName>
        <fullName evidence="5">Armadillo-type fold</fullName>
    </recommendedName>
</protein>
<evidence type="ECO:0000313" key="4">
    <source>
        <dbReference type="Proteomes" id="UP001230188"/>
    </source>
</evidence>
<feature type="transmembrane region" description="Helical" evidence="2">
    <location>
        <begin position="948"/>
        <end position="969"/>
    </location>
</feature>
<dbReference type="InterPro" id="IPR011989">
    <property type="entry name" value="ARM-like"/>
</dbReference>
<feature type="transmembrane region" description="Helical" evidence="2">
    <location>
        <begin position="800"/>
        <end position="820"/>
    </location>
</feature>
<keyword evidence="2" id="KW-0472">Membrane</keyword>
<name>A0AAD7UCT0_9STRA</name>
<dbReference type="GO" id="GO:0016939">
    <property type="term" value="C:kinesin II complex"/>
    <property type="evidence" value="ECO:0007669"/>
    <property type="project" value="TreeGrafter"/>
</dbReference>
<feature type="transmembrane region" description="Helical" evidence="2">
    <location>
        <begin position="990"/>
        <end position="1018"/>
    </location>
</feature>
<dbReference type="GO" id="GO:0044782">
    <property type="term" value="P:cilium organization"/>
    <property type="evidence" value="ECO:0007669"/>
    <property type="project" value="TreeGrafter"/>
</dbReference>
<keyword evidence="2" id="KW-0812">Transmembrane</keyword>
<dbReference type="SUPFAM" id="SSF48371">
    <property type="entry name" value="ARM repeat"/>
    <property type="match status" value="1"/>
</dbReference>
<dbReference type="GO" id="GO:0019894">
    <property type="term" value="F:kinesin binding"/>
    <property type="evidence" value="ECO:0007669"/>
    <property type="project" value="InterPro"/>
</dbReference>
<dbReference type="InterPro" id="IPR016024">
    <property type="entry name" value="ARM-type_fold"/>
</dbReference>
<dbReference type="EMBL" id="JAQMWT010000436">
    <property type="protein sequence ID" value="KAJ8601343.1"/>
    <property type="molecule type" value="Genomic_DNA"/>
</dbReference>
<keyword evidence="2" id="KW-1133">Transmembrane helix</keyword>
<dbReference type="InterPro" id="IPR008658">
    <property type="entry name" value="KAP3"/>
</dbReference>
<dbReference type="Proteomes" id="UP001230188">
    <property type="component" value="Unassembled WGS sequence"/>
</dbReference>
<feature type="region of interest" description="Disordered" evidence="1">
    <location>
        <begin position="95"/>
        <end position="120"/>
    </location>
</feature>
<feature type="transmembrane region" description="Helical" evidence="2">
    <location>
        <begin position="884"/>
        <end position="904"/>
    </location>
</feature>
<dbReference type="PANTHER" id="PTHR15605:SF2">
    <property type="entry name" value="KINESIN-ASSOCIATED PROTEIN 3"/>
    <property type="match status" value="1"/>
</dbReference>
<dbReference type="SMART" id="SM01297">
    <property type="entry name" value="KAP"/>
    <property type="match status" value="1"/>
</dbReference>
<evidence type="ECO:0000313" key="3">
    <source>
        <dbReference type="EMBL" id="KAJ8601343.1"/>
    </source>
</evidence>
<evidence type="ECO:0000256" key="2">
    <source>
        <dbReference type="SAM" id="Phobius"/>
    </source>
</evidence>
<feature type="transmembrane region" description="Helical" evidence="2">
    <location>
        <begin position="849"/>
        <end position="872"/>
    </location>
</feature>
<accession>A0AAD7UCT0</accession>
<keyword evidence="4" id="KW-1185">Reference proteome</keyword>
<dbReference type="GO" id="GO:0005930">
    <property type="term" value="C:axoneme"/>
    <property type="evidence" value="ECO:0007669"/>
    <property type="project" value="TreeGrafter"/>
</dbReference>
<feature type="region of interest" description="Disordered" evidence="1">
    <location>
        <begin position="726"/>
        <end position="745"/>
    </location>
</feature>
<comment type="caution">
    <text evidence="3">The sequence shown here is derived from an EMBL/GenBank/DDBJ whole genome shotgun (WGS) entry which is preliminary data.</text>
</comment>
<dbReference type="PANTHER" id="PTHR15605">
    <property type="entry name" value="KINESIN-ASSOCIATED PROTEINS"/>
    <property type="match status" value="1"/>
</dbReference>